<accession>A0A2N5DYS9</accession>
<dbReference type="RefSeq" id="WP_101825883.1">
    <property type="nucleotide sequence ID" value="NZ_PJZH01000017.1"/>
</dbReference>
<evidence type="ECO:0000256" key="2">
    <source>
        <dbReference type="ARBA" id="ARBA00022679"/>
    </source>
</evidence>
<sequence>MKNILIIRRDNIGDLVCTTPLLEGVKSVYPQANLYLLINSVSKDVVKNNPHVDHLFIYKKAKHRDKNQSALGVYLERAAILLKLRRVKFDAVILANPSPCKYSLQLARMIGAKNIIGADLGRKEIARPFGKSDFSGHHQVERTFSYLKAIADTPRPIPAVRVYPTAEELAEAARRQAALLPPVKKLYGVHISSRSPKRRWPVERYAEVIARIVQQPDAGVLIFWSPQGTLSPDDIGDRARAEALIAQCGSDRVALYPTASVREVIAGFNLCNPILCSDGGQMHLASALGKDTVVFFGDTDKAAWHPWSGNYQILQTPSGECQDVSVDEAWQALENSAR</sequence>
<dbReference type="GO" id="GO:0008713">
    <property type="term" value="F:ADP-heptose-lipopolysaccharide heptosyltransferase activity"/>
    <property type="evidence" value="ECO:0007669"/>
    <property type="project" value="TreeGrafter"/>
</dbReference>
<keyword evidence="1" id="KW-0328">Glycosyltransferase</keyword>
<dbReference type="EMBL" id="PJZH01000017">
    <property type="protein sequence ID" value="PLR32712.1"/>
    <property type="molecule type" value="Genomic_DNA"/>
</dbReference>
<protein>
    <submittedName>
        <fullName evidence="3">ADP-heptose--LPS heptosyltransferase</fullName>
    </submittedName>
</protein>
<dbReference type="GO" id="GO:0009244">
    <property type="term" value="P:lipopolysaccharide core region biosynthetic process"/>
    <property type="evidence" value="ECO:0007669"/>
    <property type="project" value="TreeGrafter"/>
</dbReference>
<dbReference type="AlphaFoldDB" id="A0A2N5DYS9"/>
<reference evidence="3 4" key="1">
    <citation type="submission" date="2017-12" db="EMBL/GenBank/DDBJ databases">
        <title>Characterization of six clinical isolates of Enterochimera gen. nov., a novel genus of the Yersiniaciae family and the three species Enterochimera arupensis sp. nov., Enterochimera coloradensis sp. nov, and Enterochimera californica sp. nov.</title>
        <authorList>
            <person name="Rossi A."/>
            <person name="Fisher M."/>
        </authorList>
    </citation>
    <scope>NUCLEOTIDE SEQUENCE [LARGE SCALE GENOMIC DNA]</scope>
    <source>
        <strain evidence="4">2016-Iso4</strain>
    </source>
</reference>
<dbReference type="OrthoDB" id="9797795at2"/>
<dbReference type="InterPro" id="IPR051199">
    <property type="entry name" value="LPS_LOS_Heptosyltrfase"/>
</dbReference>
<keyword evidence="4" id="KW-1185">Reference proteome</keyword>
<dbReference type="PANTHER" id="PTHR30160">
    <property type="entry name" value="TETRAACYLDISACCHARIDE 4'-KINASE-RELATED"/>
    <property type="match status" value="1"/>
</dbReference>
<dbReference type="SUPFAM" id="SSF53756">
    <property type="entry name" value="UDP-Glycosyltransferase/glycogen phosphorylase"/>
    <property type="match status" value="1"/>
</dbReference>
<name>A0A2N5DYS9_9GAMM</name>
<dbReference type="PANTHER" id="PTHR30160:SF1">
    <property type="entry name" value="LIPOPOLYSACCHARIDE 1,2-N-ACETYLGLUCOSAMINETRANSFERASE-RELATED"/>
    <property type="match status" value="1"/>
</dbReference>
<dbReference type="InterPro" id="IPR002201">
    <property type="entry name" value="Glyco_trans_9"/>
</dbReference>
<keyword evidence="2 3" id="KW-0808">Transferase</keyword>
<evidence type="ECO:0000313" key="4">
    <source>
        <dbReference type="Proteomes" id="UP000234503"/>
    </source>
</evidence>
<dbReference type="Pfam" id="PF01075">
    <property type="entry name" value="Glyco_transf_9"/>
    <property type="match status" value="1"/>
</dbReference>
<dbReference type="CDD" id="cd03789">
    <property type="entry name" value="GT9_LPS_heptosyltransferase"/>
    <property type="match status" value="1"/>
</dbReference>
<gene>
    <name evidence="3" type="ORF">CYR32_15075</name>
</gene>
<organism evidence="3 4">
    <name type="scientific">Chimaeribacter coloradensis</name>
    <dbReference type="NCBI Taxonomy" id="2060068"/>
    <lineage>
        <taxon>Bacteria</taxon>
        <taxon>Pseudomonadati</taxon>
        <taxon>Pseudomonadota</taxon>
        <taxon>Gammaproteobacteria</taxon>
        <taxon>Enterobacterales</taxon>
        <taxon>Yersiniaceae</taxon>
        <taxon>Chimaeribacter</taxon>
    </lineage>
</organism>
<evidence type="ECO:0000256" key="1">
    <source>
        <dbReference type="ARBA" id="ARBA00022676"/>
    </source>
</evidence>
<dbReference type="GO" id="GO:0005829">
    <property type="term" value="C:cytosol"/>
    <property type="evidence" value="ECO:0007669"/>
    <property type="project" value="TreeGrafter"/>
</dbReference>
<evidence type="ECO:0000313" key="3">
    <source>
        <dbReference type="EMBL" id="PLR32712.1"/>
    </source>
</evidence>
<proteinExistence type="predicted"/>
<comment type="caution">
    <text evidence="3">The sequence shown here is derived from an EMBL/GenBank/DDBJ whole genome shotgun (WGS) entry which is preliminary data.</text>
</comment>
<dbReference type="Proteomes" id="UP000234503">
    <property type="component" value="Unassembled WGS sequence"/>
</dbReference>
<dbReference type="Gene3D" id="3.40.50.2000">
    <property type="entry name" value="Glycogen Phosphorylase B"/>
    <property type="match status" value="2"/>
</dbReference>